<sequence length="63" mass="6547">MEKKDRWRLPWRSGAKGAASDQGAKEGAGELTSVATRYDRCAKGGAARTEVGGIHGGRGGVMS</sequence>
<evidence type="ECO:0000256" key="1">
    <source>
        <dbReference type="SAM" id="MobiDB-lite"/>
    </source>
</evidence>
<accession>A0A6G1C707</accession>
<reference evidence="2 3" key="1">
    <citation type="submission" date="2019-11" db="EMBL/GenBank/DDBJ databases">
        <title>Whole genome sequence of Oryza granulata.</title>
        <authorList>
            <person name="Li W."/>
        </authorList>
    </citation>
    <scope>NUCLEOTIDE SEQUENCE [LARGE SCALE GENOMIC DNA]</scope>
    <source>
        <strain evidence="3">cv. Menghai</strain>
        <tissue evidence="2">Leaf</tissue>
    </source>
</reference>
<gene>
    <name evidence="2" type="ORF">E2562_016544</name>
</gene>
<dbReference type="AlphaFoldDB" id="A0A6G1C707"/>
<dbReference type="EMBL" id="SPHZ02000010">
    <property type="protein sequence ID" value="KAF0895811.1"/>
    <property type="molecule type" value="Genomic_DNA"/>
</dbReference>
<evidence type="ECO:0000313" key="3">
    <source>
        <dbReference type="Proteomes" id="UP000479710"/>
    </source>
</evidence>
<evidence type="ECO:0000313" key="2">
    <source>
        <dbReference type="EMBL" id="KAF0895811.1"/>
    </source>
</evidence>
<name>A0A6G1C707_9ORYZ</name>
<dbReference type="Proteomes" id="UP000479710">
    <property type="component" value="Unassembled WGS sequence"/>
</dbReference>
<keyword evidence="3" id="KW-1185">Reference proteome</keyword>
<organism evidence="2 3">
    <name type="scientific">Oryza meyeriana var. granulata</name>
    <dbReference type="NCBI Taxonomy" id="110450"/>
    <lineage>
        <taxon>Eukaryota</taxon>
        <taxon>Viridiplantae</taxon>
        <taxon>Streptophyta</taxon>
        <taxon>Embryophyta</taxon>
        <taxon>Tracheophyta</taxon>
        <taxon>Spermatophyta</taxon>
        <taxon>Magnoliopsida</taxon>
        <taxon>Liliopsida</taxon>
        <taxon>Poales</taxon>
        <taxon>Poaceae</taxon>
        <taxon>BOP clade</taxon>
        <taxon>Oryzoideae</taxon>
        <taxon>Oryzeae</taxon>
        <taxon>Oryzinae</taxon>
        <taxon>Oryza</taxon>
        <taxon>Oryza meyeriana</taxon>
    </lineage>
</organism>
<comment type="caution">
    <text evidence="2">The sequence shown here is derived from an EMBL/GenBank/DDBJ whole genome shotgun (WGS) entry which is preliminary data.</text>
</comment>
<proteinExistence type="predicted"/>
<feature type="region of interest" description="Disordered" evidence="1">
    <location>
        <begin position="1"/>
        <end position="31"/>
    </location>
</feature>
<protein>
    <submittedName>
        <fullName evidence="2">Uncharacterized protein</fullName>
    </submittedName>
</protein>